<dbReference type="AlphaFoldDB" id="A0A4S4C4W4"/>
<sequence>MKGNAFFAAVPRAIGQWLAWLPAAAALAVLGSFGSIGSGIAAALAAALFGALLASVRRMPSWLAYAALLAAIALVFVRLGAHWTLPILYWGGLAWASRRSFRPAAIPAIGIATNGIALMAVYWEPELGPYRALFIVSGIVWFVVTAFVVHNDMMDSAGLHDGIVTRIVSRASRRYLALLLAAVLIVYLLTGNFHLWSIIKEFLREHWPKSSPAEPEPSASLDADTPSFPALPEASPPGAWTKWLDYGMYALGGVIGGFLIWLIAKKLLLNRAWWREVAARLSKLLSKLLQRREPPPAPAYVDEKESLLDIGKSLRQAQSRWLRRGANKPIGRTEWEKLTSREKVRRLYLDSVLLATEAGYKPRASDTPAEALEAIERWDASRPSGGPAKGASGNATGLGGWLRQARLRFAELYGRVRYADSEATPDELAKLSEEYPWDSRRWR</sequence>
<dbReference type="RefSeq" id="WP_136369152.1">
    <property type="nucleotide sequence ID" value="NZ_SSOB01000007.1"/>
</dbReference>
<dbReference type="OrthoDB" id="2663086at2"/>
<protein>
    <submittedName>
        <fullName evidence="2">DUF4129 domain-containing protein</fullName>
    </submittedName>
</protein>
<organism evidence="2 3">
    <name type="scientific">Cohnella fermenti</name>
    <dbReference type="NCBI Taxonomy" id="2565925"/>
    <lineage>
        <taxon>Bacteria</taxon>
        <taxon>Bacillati</taxon>
        <taxon>Bacillota</taxon>
        <taxon>Bacilli</taxon>
        <taxon>Bacillales</taxon>
        <taxon>Paenibacillaceae</taxon>
        <taxon>Cohnella</taxon>
    </lineage>
</organism>
<proteinExistence type="predicted"/>
<evidence type="ECO:0000313" key="2">
    <source>
        <dbReference type="EMBL" id="THF82214.1"/>
    </source>
</evidence>
<keyword evidence="3" id="KW-1185">Reference proteome</keyword>
<comment type="caution">
    <text evidence="2">The sequence shown here is derived from an EMBL/GenBank/DDBJ whole genome shotgun (WGS) entry which is preliminary data.</text>
</comment>
<keyword evidence="1" id="KW-0812">Transmembrane</keyword>
<gene>
    <name evidence="2" type="ORF">E6C55_07475</name>
</gene>
<dbReference type="EMBL" id="SSOB01000007">
    <property type="protein sequence ID" value="THF82214.1"/>
    <property type="molecule type" value="Genomic_DNA"/>
</dbReference>
<feature type="transmembrane region" description="Helical" evidence="1">
    <location>
        <begin position="246"/>
        <end position="264"/>
    </location>
</feature>
<reference evidence="2 3" key="1">
    <citation type="submission" date="2019-04" db="EMBL/GenBank/DDBJ databases">
        <title>Cohnella sp. nov. isolated from preserved vegetables.</title>
        <authorList>
            <person name="Lin S.-Y."/>
            <person name="Hung M.-H."/>
            <person name="Young C.-C."/>
        </authorList>
    </citation>
    <scope>NUCLEOTIDE SEQUENCE [LARGE SCALE GENOMIC DNA]</scope>
    <source>
        <strain evidence="2 3">CC-MHH1044</strain>
    </source>
</reference>
<keyword evidence="1" id="KW-1133">Transmembrane helix</keyword>
<feature type="transmembrane region" description="Helical" evidence="1">
    <location>
        <begin position="175"/>
        <end position="199"/>
    </location>
</feature>
<feature type="transmembrane region" description="Helical" evidence="1">
    <location>
        <begin position="129"/>
        <end position="149"/>
    </location>
</feature>
<keyword evidence="1" id="KW-0472">Membrane</keyword>
<name>A0A4S4C4W4_9BACL</name>
<accession>A0A4S4C4W4</accession>
<feature type="transmembrane region" description="Helical" evidence="1">
    <location>
        <begin position="63"/>
        <end position="92"/>
    </location>
</feature>
<evidence type="ECO:0000313" key="3">
    <source>
        <dbReference type="Proteomes" id="UP000310636"/>
    </source>
</evidence>
<evidence type="ECO:0000256" key="1">
    <source>
        <dbReference type="SAM" id="Phobius"/>
    </source>
</evidence>
<dbReference type="Proteomes" id="UP000310636">
    <property type="component" value="Unassembled WGS sequence"/>
</dbReference>